<feature type="compositionally biased region" description="Gly residues" evidence="1">
    <location>
        <begin position="251"/>
        <end position="277"/>
    </location>
</feature>
<evidence type="ECO:0000313" key="2">
    <source>
        <dbReference type="EMBL" id="KAF9741029.1"/>
    </source>
</evidence>
<gene>
    <name evidence="2" type="ORF">PMIN01_00568</name>
</gene>
<feature type="region of interest" description="Disordered" evidence="1">
    <location>
        <begin position="111"/>
        <end position="140"/>
    </location>
</feature>
<sequence length="410" mass="43690">MSPPASSRRAAVAAPYARRRTRLASTTGSDDSMRSRISRASGKESMNGTHWEPSIYTAPTFGWEPEESAPFAGLLGDMLQPLDRLEHRSDKDNGKNEHGISIHDLSTQLTALLPPPSTPSRDLWLETPQSDEGSPPPSYDDTIADLPPDYTCTDALATAQTPEYTPFPSLNASICSDVPNCLRISCNTSPCSSLFLDEKSLYAHIDFGFVDDGVRSHAKKKNNKKPTAPSKNPFDESEKQPDPPVDPPPGDNGGGDPPADGGAGGGGDGGGGGGGGGGDEKKDDDLDDGWGAAVGKKGKKKTKKKKEEEEEERKKKEEEEEGERKKKEEEEAASAAEVAAAVATSTGADLSWADGNGTAAAEDDGWGSLAPVGKKKKGKKAKVRGNLGCLNTMFQHTNVTHYRRLKQLYP</sequence>
<dbReference type="AlphaFoldDB" id="A0A9P6GT08"/>
<protein>
    <submittedName>
        <fullName evidence="2">Uncharacterized protein</fullName>
    </submittedName>
</protein>
<feature type="region of interest" description="Disordered" evidence="1">
    <location>
        <begin position="217"/>
        <end position="380"/>
    </location>
</feature>
<name>A0A9P6GT08_9PLEO</name>
<organism evidence="2 3">
    <name type="scientific">Paraphaeosphaeria minitans</name>
    <dbReference type="NCBI Taxonomy" id="565426"/>
    <lineage>
        <taxon>Eukaryota</taxon>
        <taxon>Fungi</taxon>
        <taxon>Dikarya</taxon>
        <taxon>Ascomycota</taxon>
        <taxon>Pezizomycotina</taxon>
        <taxon>Dothideomycetes</taxon>
        <taxon>Pleosporomycetidae</taxon>
        <taxon>Pleosporales</taxon>
        <taxon>Massarineae</taxon>
        <taxon>Didymosphaeriaceae</taxon>
        <taxon>Paraphaeosphaeria</taxon>
    </lineage>
</organism>
<accession>A0A9P6GT08</accession>
<feature type="region of interest" description="Disordered" evidence="1">
    <location>
        <begin position="1"/>
        <end position="69"/>
    </location>
</feature>
<dbReference type="Proteomes" id="UP000756921">
    <property type="component" value="Unassembled WGS sequence"/>
</dbReference>
<keyword evidence="3" id="KW-1185">Reference proteome</keyword>
<proteinExistence type="predicted"/>
<feature type="compositionally biased region" description="Basic and acidic residues" evidence="1">
    <location>
        <begin position="312"/>
        <end position="329"/>
    </location>
</feature>
<comment type="caution">
    <text evidence="2">The sequence shown here is derived from an EMBL/GenBank/DDBJ whole genome shotgun (WGS) entry which is preliminary data.</text>
</comment>
<feature type="compositionally biased region" description="Low complexity" evidence="1">
    <location>
        <begin position="333"/>
        <end position="348"/>
    </location>
</feature>
<dbReference type="OrthoDB" id="5244639at2759"/>
<evidence type="ECO:0000313" key="3">
    <source>
        <dbReference type="Proteomes" id="UP000756921"/>
    </source>
</evidence>
<reference evidence="2" key="1">
    <citation type="journal article" date="2020" name="Mol. Plant Microbe Interact.">
        <title>Genome Sequence of the Biocontrol Agent Coniothyrium minitans strain Conio (IMI 134523).</title>
        <authorList>
            <person name="Patel D."/>
            <person name="Shittu T.A."/>
            <person name="Baroncelli R."/>
            <person name="Muthumeenakshi S."/>
            <person name="Osborne T.H."/>
            <person name="Janganan T.K."/>
            <person name="Sreenivasaprasad S."/>
        </authorList>
    </citation>
    <scope>NUCLEOTIDE SEQUENCE</scope>
    <source>
        <strain evidence="2">Conio</strain>
    </source>
</reference>
<dbReference type="EMBL" id="WJXW01000001">
    <property type="protein sequence ID" value="KAF9741029.1"/>
    <property type="molecule type" value="Genomic_DNA"/>
</dbReference>
<feature type="compositionally biased region" description="Low complexity" evidence="1">
    <location>
        <begin position="1"/>
        <end position="16"/>
    </location>
</feature>
<evidence type="ECO:0000256" key="1">
    <source>
        <dbReference type="SAM" id="MobiDB-lite"/>
    </source>
</evidence>